<name>A0AAW1MEH2_POPJA</name>
<keyword evidence="3" id="KW-1185">Reference proteome</keyword>
<sequence length="76" mass="8443">MEEKVGGAPPLQDNLTEMEEKVVNIISSYSVVSCEDIIEPNMKFDFESSTTEKADTFSPHTEAHEDNIQVVNVSNP</sequence>
<reference evidence="2 3" key="1">
    <citation type="journal article" date="2024" name="BMC Genomics">
        <title>De novo assembly and annotation of Popillia japonica's genome with initial clues to its potential as an invasive pest.</title>
        <authorList>
            <person name="Cucini C."/>
            <person name="Boschi S."/>
            <person name="Funari R."/>
            <person name="Cardaioli E."/>
            <person name="Iannotti N."/>
            <person name="Marturano G."/>
            <person name="Paoli F."/>
            <person name="Bruttini M."/>
            <person name="Carapelli A."/>
            <person name="Frati F."/>
            <person name="Nardi F."/>
        </authorList>
    </citation>
    <scope>NUCLEOTIDE SEQUENCE [LARGE SCALE GENOMIC DNA]</scope>
    <source>
        <strain evidence="2">DMR45628</strain>
    </source>
</reference>
<dbReference type="PROSITE" id="PS51257">
    <property type="entry name" value="PROKAR_LIPOPROTEIN"/>
    <property type="match status" value="1"/>
</dbReference>
<protein>
    <submittedName>
        <fullName evidence="2">Uncharacterized protein</fullName>
    </submittedName>
</protein>
<evidence type="ECO:0000313" key="2">
    <source>
        <dbReference type="EMBL" id="KAK9746016.1"/>
    </source>
</evidence>
<accession>A0AAW1MEH2</accession>
<proteinExistence type="predicted"/>
<gene>
    <name evidence="2" type="ORF">QE152_g6513</name>
</gene>
<comment type="caution">
    <text evidence="2">The sequence shown here is derived from an EMBL/GenBank/DDBJ whole genome shotgun (WGS) entry which is preliminary data.</text>
</comment>
<organism evidence="2 3">
    <name type="scientific">Popillia japonica</name>
    <name type="common">Japanese beetle</name>
    <dbReference type="NCBI Taxonomy" id="7064"/>
    <lineage>
        <taxon>Eukaryota</taxon>
        <taxon>Metazoa</taxon>
        <taxon>Ecdysozoa</taxon>
        <taxon>Arthropoda</taxon>
        <taxon>Hexapoda</taxon>
        <taxon>Insecta</taxon>
        <taxon>Pterygota</taxon>
        <taxon>Neoptera</taxon>
        <taxon>Endopterygota</taxon>
        <taxon>Coleoptera</taxon>
        <taxon>Polyphaga</taxon>
        <taxon>Scarabaeiformia</taxon>
        <taxon>Scarabaeidae</taxon>
        <taxon>Rutelinae</taxon>
        <taxon>Popillia</taxon>
    </lineage>
</organism>
<feature type="region of interest" description="Disordered" evidence="1">
    <location>
        <begin position="51"/>
        <end position="76"/>
    </location>
</feature>
<feature type="compositionally biased region" description="Basic and acidic residues" evidence="1">
    <location>
        <begin position="51"/>
        <end position="67"/>
    </location>
</feature>
<dbReference type="AlphaFoldDB" id="A0AAW1MEH2"/>
<evidence type="ECO:0000313" key="3">
    <source>
        <dbReference type="Proteomes" id="UP001458880"/>
    </source>
</evidence>
<dbReference type="EMBL" id="JASPKY010000043">
    <property type="protein sequence ID" value="KAK9746016.1"/>
    <property type="molecule type" value="Genomic_DNA"/>
</dbReference>
<dbReference type="Proteomes" id="UP001458880">
    <property type="component" value="Unassembled WGS sequence"/>
</dbReference>
<evidence type="ECO:0000256" key="1">
    <source>
        <dbReference type="SAM" id="MobiDB-lite"/>
    </source>
</evidence>